<evidence type="ECO:0000256" key="2">
    <source>
        <dbReference type="SAM" id="Phobius"/>
    </source>
</evidence>
<feature type="transmembrane region" description="Helical" evidence="2">
    <location>
        <begin position="67"/>
        <end position="87"/>
    </location>
</feature>
<feature type="region of interest" description="Disordered" evidence="1">
    <location>
        <begin position="1"/>
        <end position="23"/>
    </location>
</feature>
<proteinExistence type="predicted"/>
<gene>
    <name evidence="3" type="ORF">GCM10009750_06200</name>
</gene>
<keyword evidence="2" id="KW-0472">Membrane</keyword>
<dbReference type="EMBL" id="BAAANK010000001">
    <property type="protein sequence ID" value="GAA1825735.1"/>
    <property type="molecule type" value="Genomic_DNA"/>
</dbReference>
<keyword evidence="4" id="KW-1185">Reference proteome</keyword>
<organism evidence="3 4">
    <name type="scientific">Agromyces salentinus</name>
    <dbReference type="NCBI Taxonomy" id="269421"/>
    <lineage>
        <taxon>Bacteria</taxon>
        <taxon>Bacillati</taxon>
        <taxon>Actinomycetota</taxon>
        <taxon>Actinomycetes</taxon>
        <taxon>Micrococcales</taxon>
        <taxon>Microbacteriaceae</taxon>
        <taxon>Agromyces</taxon>
    </lineage>
</organism>
<feature type="region of interest" description="Disordered" evidence="1">
    <location>
        <begin position="91"/>
        <end position="189"/>
    </location>
</feature>
<keyword evidence="2" id="KW-1133">Transmembrane helix</keyword>
<reference evidence="4" key="1">
    <citation type="journal article" date="2019" name="Int. J. Syst. Evol. Microbiol.">
        <title>The Global Catalogue of Microorganisms (GCM) 10K type strain sequencing project: providing services to taxonomists for standard genome sequencing and annotation.</title>
        <authorList>
            <consortium name="The Broad Institute Genomics Platform"/>
            <consortium name="The Broad Institute Genome Sequencing Center for Infectious Disease"/>
            <person name="Wu L."/>
            <person name="Ma J."/>
        </authorList>
    </citation>
    <scope>NUCLEOTIDE SEQUENCE [LARGE SCALE GENOMIC DNA]</scope>
    <source>
        <strain evidence="4">JCM 14323</strain>
    </source>
</reference>
<evidence type="ECO:0000313" key="4">
    <source>
        <dbReference type="Proteomes" id="UP001501746"/>
    </source>
</evidence>
<feature type="compositionally biased region" description="Pro residues" evidence="1">
    <location>
        <begin position="124"/>
        <end position="137"/>
    </location>
</feature>
<accession>A0ABP4YRQ7</accession>
<dbReference type="Proteomes" id="UP001501746">
    <property type="component" value="Unassembled WGS sequence"/>
</dbReference>
<sequence>MSETSGGDPVEPRRRGRHVAPPAADVRPFRVAAARASLARTAAATMTALRPRLMAATAWLRAQRLRVLVIATGIAVLALLGGTIALLQPAGTPQRPDDAAPAVGPSRPTSDDPAAPSTVAPGTTPTPSPLDEPPPADPVEDRPTDPVNEPEESPEPATEPEPTATPEPTSGTGRDTAPGQTKKPEKPAG</sequence>
<dbReference type="RefSeq" id="WP_157429130.1">
    <property type="nucleotide sequence ID" value="NZ_BAAANK010000001.1"/>
</dbReference>
<evidence type="ECO:0000256" key="1">
    <source>
        <dbReference type="SAM" id="MobiDB-lite"/>
    </source>
</evidence>
<keyword evidence="2" id="KW-0812">Transmembrane</keyword>
<comment type="caution">
    <text evidence="3">The sequence shown here is derived from an EMBL/GenBank/DDBJ whole genome shotgun (WGS) entry which is preliminary data.</text>
</comment>
<protein>
    <submittedName>
        <fullName evidence="3">Uncharacterized protein</fullName>
    </submittedName>
</protein>
<evidence type="ECO:0000313" key="3">
    <source>
        <dbReference type="EMBL" id="GAA1825735.1"/>
    </source>
</evidence>
<name>A0ABP4YRQ7_9MICO</name>